<keyword evidence="6 8" id="KW-0408">Iron</keyword>
<evidence type="ECO:0000256" key="6">
    <source>
        <dbReference type="ARBA" id="ARBA00023004"/>
    </source>
</evidence>
<dbReference type="Proteomes" id="UP000008457">
    <property type="component" value="Chromosome"/>
</dbReference>
<keyword evidence="3 8" id="KW-0479">Metal-binding</keyword>
<feature type="domain" description="MIP18 family-like" evidence="9">
    <location>
        <begin position="4"/>
        <end position="75"/>
    </location>
</feature>
<keyword evidence="7 8" id="KW-0411">Iron-sulfur</keyword>
<evidence type="ECO:0000259" key="9">
    <source>
        <dbReference type="Pfam" id="PF01883"/>
    </source>
</evidence>
<dbReference type="HAMAP" id="MF_02040">
    <property type="entry name" value="Mrp_NBP35"/>
    <property type="match status" value="1"/>
</dbReference>
<dbReference type="SUPFAM" id="SSF52540">
    <property type="entry name" value="P-loop containing nucleoside triphosphate hydrolases"/>
    <property type="match status" value="1"/>
</dbReference>
<comment type="similarity">
    <text evidence="2">In the C-terminal section; belongs to the Mrp/NBP35 ATP-binding proteins family.</text>
</comment>
<evidence type="ECO:0000256" key="7">
    <source>
        <dbReference type="ARBA" id="ARBA00023014"/>
    </source>
</evidence>
<dbReference type="EMBL" id="CP002360">
    <property type="protein sequence ID" value="AEE95891.1"/>
    <property type="molecule type" value="Genomic_DNA"/>
</dbReference>
<keyword evidence="11" id="KW-1185">Reference proteome</keyword>
<dbReference type="AlphaFoldDB" id="F4A0L2"/>
<dbReference type="Gene3D" id="3.40.50.300">
    <property type="entry name" value="P-loop containing nucleotide triphosphate hydrolases"/>
    <property type="match status" value="1"/>
</dbReference>
<gene>
    <name evidence="10" type="ordered locus">Mahau_0688</name>
</gene>
<dbReference type="GO" id="GO:0051539">
    <property type="term" value="F:4 iron, 4 sulfur cluster binding"/>
    <property type="evidence" value="ECO:0007669"/>
    <property type="project" value="TreeGrafter"/>
</dbReference>
<dbReference type="InterPro" id="IPR033756">
    <property type="entry name" value="YlxH/NBP35"/>
</dbReference>
<accession>F4A0L2</accession>
<dbReference type="InterPro" id="IPR044304">
    <property type="entry name" value="NUBPL-like"/>
</dbReference>
<evidence type="ECO:0000313" key="10">
    <source>
        <dbReference type="EMBL" id="AEE95891.1"/>
    </source>
</evidence>
<dbReference type="OrthoDB" id="9809679at2"/>
<dbReference type="Gene3D" id="3.30.300.130">
    <property type="entry name" value="Fe-S cluster assembly (FSCA)"/>
    <property type="match status" value="1"/>
</dbReference>
<dbReference type="RefSeq" id="WP_013780322.1">
    <property type="nucleotide sequence ID" value="NC_015520.1"/>
</dbReference>
<dbReference type="InterPro" id="IPR019591">
    <property type="entry name" value="Mrp/NBP35_ATP-bd"/>
</dbReference>
<keyword evidence="5 8" id="KW-0067">ATP-binding</keyword>
<evidence type="ECO:0000256" key="5">
    <source>
        <dbReference type="ARBA" id="ARBA00022840"/>
    </source>
</evidence>
<dbReference type="InterPro" id="IPR002744">
    <property type="entry name" value="MIP18-like"/>
</dbReference>
<dbReference type="HOGENOM" id="CLU_024839_0_0_9"/>
<dbReference type="FunFam" id="3.40.50.300:FF:001119">
    <property type="entry name" value="Iron-sulfur cluster carrier protein"/>
    <property type="match status" value="1"/>
</dbReference>
<reference evidence="10 11" key="2">
    <citation type="journal article" date="2011" name="Stand. Genomic Sci.">
        <title>Complete genome sequence of Mahella australiensis type strain (50-1 BON).</title>
        <authorList>
            <person name="Sikorski J."/>
            <person name="Teshima H."/>
            <person name="Nolan M."/>
            <person name="Lucas S."/>
            <person name="Hammon N."/>
            <person name="Deshpande S."/>
            <person name="Cheng J.F."/>
            <person name="Pitluck S."/>
            <person name="Liolios K."/>
            <person name="Pagani I."/>
            <person name="Ivanova N."/>
            <person name="Huntemann M."/>
            <person name="Mavromatis K."/>
            <person name="Ovchinikova G."/>
            <person name="Pati A."/>
            <person name="Tapia R."/>
            <person name="Han C."/>
            <person name="Goodwin L."/>
            <person name="Chen A."/>
            <person name="Palaniappan K."/>
            <person name="Land M."/>
            <person name="Hauser L."/>
            <person name="Ngatchou-Djao O.D."/>
            <person name="Rohde M."/>
            <person name="Pukall R."/>
            <person name="Spring S."/>
            <person name="Abt B."/>
            <person name="Goker M."/>
            <person name="Detter J.C."/>
            <person name="Woyke T."/>
            <person name="Bristow J."/>
            <person name="Markowitz V."/>
            <person name="Hugenholtz P."/>
            <person name="Eisen J.A."/>
            <person name="Kyrpides N.C."/>
            <person name="Klenk H.P."/>
            <person name="Lapidus A."/>
        </authorList>
    </citation>
    <scope>NUCLEOTIDE SEQUENCE [LARGE SCALE GENOMIC DNA]</scope>
    <source>
        <strain evidence="11">DSM 15567 / CIP 107919 / 50-1 BON</strain>
    </source>
</reference>
<dbReference type="CDD" id="cd02037">
    <property type="entry name" value="Mrp_NBP35"/>
    <property type="match status" value="1"/>
</dbReference>
<comment type="subunit">
    <text evidence="8">Homodimer.</text>
</comment>
<dbReference type="GO" id="GO:0016226">
    <property type="term" value="P:iron-sulfur cluster assembly"/>
    <property type="evidence" value="ECO:0007669"/>
    <property type="project" value="InterPro"/>
</dbReference>
<protein>
    <recommendedName>
        <fullName evidence="8">Iron-sulfur cluster carrier protein</fullName>
    </recommendedName>
</protein>
<keyword evidence="4 8" id="KW-0547">Nucleotide-binding</keyword>
<dbReference type="Pfam" id="PF10609">
    <property type="entry name" value="ParA"/>
    <property type="match status" value="1"/>
</dbReference>
<feature type="binding site" evidence="8">
    <location>
        <begin position="111"/>
        <end position="118"/>
    </location>
    <ligand>
        <name>ATP</name>
        <dbReference type="ChEBI" id="CHEBI:30616"/>
    </ligand>
</feature>
<comment type="similarity">
    <text evidence="8">Belongs to the Mrp/NBP35 ATP-binding proteins family.</text>
</comment>
<dbReference type="GO" id="GO:0016887">
    <property type="term" value="F:ATP hydrolysis activity"/>
    <property type="evidence" value="ECO:0007669"/>
    <property type="project" value="UniProtKB-UniRule"/>
</dbReference>
<dbReference type="GO" id="GO:0140663">
    <property type="term" value="F:ATP-dependent FeS chaperone activity"/>
    <property type="evidence" value="ECO:0007669"/>
    <property type="project" value="InterPro"/>
</dbReference>
<dbReference type="Pfam" id="PF01883">
    <property type="entry name" value="FeS_assembly_P"/>
    <property type="match status" value="1"/>
</dbReference>
<comment type="function">
    <text evidence="8">Binds and transfers iron-sulfur (Fe-S) clusters to target apoproteins. Can hydrolyze ATP.</text>
</comment>
<evidence type="ECO:0000256" key="8">
    <source>
        <dbReference type="HAMAP-Rule" id="MF_02040"/>
    </source>
</evidence>
<dbReference type="KEGG" id="mas:Mahau_0688"/>
<dbReference type="GO" id="GO:0046872">
    <property type="term" value="F:metal ion binding"/>
    <property type="evidence" value="ECO:0007669"/>
    <property type="project" value="UniProtKB-KW"/>
</dbReference>
<dbReference type="GO" id="GO:0005524">
    <property type="term" value="F:ATP binding"/>
    <property type="evidence" value="ECO:0007669"/>
    <property type="project" value="UniProtKB-UniRule"/>
</dbReference>
<dbReference type="SUPFAM" id="SSF117916">
    <property type="entry name" value="Fe-S cluster assembly (FSCA) domain-like"/>
    <property type="match status" value="1"/>
</dbReference>
<dbReference type="PANTHER" id="PTHR42961:SF2">
    <property type="entry name" value="IRON-SULFUR PROTEIN NUBPL"/>
    <property type="match status" value="1"/>
</dbReference>
<reference evidence="11" key="1">
    <citation type="submission" date="2010-11" db="EMBL/GenBank/DDBJ databases">
        <title>The complete genome of Mahella australiensis DSM 15567.</title>
        <authorList>
            <consortium name="US DOE Joint Genome Institute (JGI-PGF)"/>
            <person name="Lucas S."/>
            <person name="Copeland A."/>
            <person name="Lapidus A."/>
            <person name="Bruce D."/>
            <person name="Goodwin L."/>
            <person name="Pitluck S."/>
            <person name="Kyrpides N."/>
            <person name="Mavromatis K."/>
            <person name="Pagani I."/>
            <person name="Ivanova N."/>
            <person name="Teshima H."/>
            <person name="Brettin T."/>
            <person name="Detter J.C."/>
            <person name="Han C."/>
            <person name="Tapia R."/>
            <person name="Land M."/>
            <person name="Hauser L."/>
            <person name="Markowitz V."/>
            <person name="Cheng J.-F."/>
            <person name="Hugenholtz P."/>
            <person name="Woyke T."/>
            <person name="Wu D."/>
            <person name="Spring S."/>
            <person name="Pukall R."/>
            <person name="Steenblock K."/>
            <person name="Schneider S."/>
            <person name="Klenk H.-P."/>
            <person name="Eisen J.A."/>
        </authorList>
    </citation>
    <scope>NUCLEOTIDE SEQUENCE [LARGE SCALE GENOMIC DNA]</scope>
    <source>
        <strain evidence="11">DSM 15567 / CIP 107919 / 50-1 BON</strain>
    </source>
</reference>
<sequence length="357" mass="38755">MVTKEQILDALRKVIDPEIGKDIVDLGMVHNIDISDGQVVVDIHLTIKGCPLQNKIRDDVMAAISALPGVNSVKVNIGEMTNDERQALSKRFGQKREVLFENTHVIAVGSGKGGVGKSTITANLALALHKLGYKVGLIDTDILGYSIPRLLGTKGKQATAIDEHTIMPIEAHGIKTISMGNFMSEEDVALIWRGPILGGILEQFFSDVYWGDLDYLVLDLPPGTGDVPLSVLQRIPTSKLLLVTTPQSSAAHVAGRLGNMAEKVKVDILGIIENMSYFICPNCSAKHYIFGQGETEAIAKILNTEILGQIPLDIEIRQDSDNGVPTVLKEGDNSAKIYMDIAERITEKLPVSCHTNE</sequence>
<name>F4A0L2_MAHA5</name>
<dbReference type="eggNOG" id="COG0489">
    <property type="taxonomic scope" value="Bacteria"/>
</dbReference>
<evidence type="ECO:0000256" key="2">
    <source>
        <dbReference type="ARBA" id="ARBA00008205"/>
    </source>
</evidence>
<dbReference type="PANTHER" id="PTHR42961">
    <property type="entry name" value="IRON-SULFUR PROTEIN NUBPL"/>
    <property type="match status" value="1"/>
</dbReference>
<evidence type="ECO:0000256" key="4">
    <source>
        <dbReference type="ARBA" id="ARBA00022741"/>
    </source>
</evidence>
<dbReference type="InterPro" id="IPR034904">
    <property type="entry name" value="FSCA_dom_sf"/>
</dbReference>
<dbReference type="InterPro" id="IPR000808">
    <property type="entry name" value="Mrp-like_CS"/>
</dbReference>
<comment type="similarity">
    <text evidence="1">In the N-terminal section; belongs to the MIP18 family.</text>
</comment>
<organism evidence="10 11">
    <name type="scientific">Mahella australiensis (strain DSM 15567 / CIP 107919 / 50-1 BON)</name>
    <dbReference type="NCBI Taxonomy" id="697281"/>
    <lineage>
        <taxon>Bacteria</taxon>
        <taxon>Bacillati</taxon>
        <taxon>Bacillota</taxon>
        <taxon>Clostridia</taxon>
        <taxon>Thermoanaerobacterales</taxon>
        <taxon>Thermoanaerobacterales Family IV. Incertae Sedis</taxon>
        <taxon>Mahella</taxon>
    </lineage>
</organism>
<evidence type="ECO:0000256" key="3">
    <source>
        <dbReference type="ARBA" id="ARBA00022723"/>
    </source>
</evidence>
<evidence type="ECO:0000256" key="1">
    <source>
        <dbReference type="ARBA" id="ARBA00007352"/>
    </source>
</evidence>
<evidence type="ECO:0000313" key="11">
    <source>
        <dbReference type="Proteomes" id="UP000008457"/>
    </source>
</evidence>
<dbReference type="PROSITE" id="PS01215">
    <property type="entry name" value="MRP"/>
    <property type="match status" value="1"/>
</dbReference>
<keyword evidence="8" id="KW-0378">Hydrolase</keyword>
<proteinExistence type="inferred from homology"/>
<dbReference type="STRING" id="697281.Mahau_0688"/>
<dbReference type="InterPro" id="IPR027417">
    <property type="entry name" value="P-loop_NTPase"/>
</dbReference>